<evidence type="ECO:0000313" key="1">
    <source>
        <dbReference type="EMBL" id="KKL89648.1"/>
    </source>
</evidence>
<gene>
    <name evidence="1" type="ORF">LCGC14_1912610</name>
</gene>
<dbReference type="EMBL" id="LAZR01020228">
    <property type="protein sequence ID" value="KKL89648.1"/>
    <property type="molecule type" value="Genomic_DNA"/>
</dbReference>
<reference evidence="1" key="1">
    <citation type="journal article" date="2015" name="Nature">
        <title>Complex archaea that bridge the gap between prokaryotes and eukaryotes.</title>
        <authorList>
            <person name="Spang A."/>
            <person name="Saw J.H."/>
            <person name="Jorgensen S.L."/>
            <person name="Zaremba-Niedzwiedzka K."/>
            <person name="Martijn J."/>
            <person name="Lind A.E."/>
            <person name="van Eijk R."/>
            <person name="Schleper C."/>
            <person name="Guy L."/>
            <person name="Ettema T.J."/>
        </authorList>
    </citation>
    <scope>NUCLEOTIDE SEQUENCE</scope>
</reference>
<accession>A0A0F9FTQ7</accession>
<protein>
    <recommendedName>
        <fullName evidence="2">Histidine kinase/HSP90-like ATPase domain-containing protein</fullName>
    </recommendedName>
</protein>
<evidence type="ECO:0008006" key="2">
    <source>
        <dbReference type="Google" id="ProtNLM"/>
    </source>
</evidence>
<sequence>MGDHRCTIKIEFSIHSKTYKQEWNINYFDNGDGIDRRIVEWFAECWNDAHARWQESVDEYSKEERERETEETERTELLRLLEKYPGYKG</sequence>
<proteinExistence type="predicted"/>
<name>A0A0F9FTQ7_9ZZZZ</name>
<dbReference type="AlphaFoldDB" id="A0A0F9FTQ7"/>
<organism evidence="1">
    <name type="scientific">marine sediment metagenome</name>
    <dbReference type="NCBI Taxonomy" id="412755"/>
    <lineage>
        <taxon>unclassified sequences</taxon>
        <taxon>metagenomes</taxon>
        <taxon>ecological metagenomes</taxon>
    </lineage>
</organism>
<comment type="caution">
    <text evidence="1">The sequence shown here is derived from an EMBL/GenBank/DDBJ whole genome shotgun (WGS) entry which is preliminary data.</text>
</comment>